<dbReference type="Proteomes" id="UP000176087">
    <property type="component" value="Unassembled WGS sequence"/>
</dbReference>
<reference evidence="2 3" key="1">
    <citation type="journal article" date="2016" name="Front. Microbiol.">
        <title>Comparative Genomics Analysis of Streptomyces Species Reveals Their Adaptation to the Marine Environment and Their Diversity at the Genomic Level.</title>
        <authorList>
            <person name="Tian X."/>
            <person name="Zhang Z."/>
            <person name="Yang T."/>
            <person name="Chen M."/>
            <person name="Li J."/>
            <person name="Chen F."/>
            <person name="Yang J."/>
            <person name="Li W."/>
            <person name="Zhang B."/>
            <person name="Zhang Z."/>
            <person name="Wu J."/>
            <person name="Zhang C."/>
            <person name="Long L."/>
            <person name="Xiao J."/>
        </authorList>
    </citation>
    <scope>NUCLEOTIDE SEQUENCE [LARGE SCALE GENOMIC DNA]</scope>
    <source>
        <strain evidence="2 3">SCSIO 10390</strain>
    </source>
</reference>
<feature type="transmembrane region" description="Helical" evidence="1">
    <location>
        <begin position="37"/>
        <end position="58"/>
    </location>
</feature>
<dbReference type="AlphaFoldDB" id="A0A1E7JQM4"/>
<organism evidence="2 3">
    <name type="scientific">Streptomyces abyssalis</name>
    <dbReference type="NCBI Taxonomy" id="933944"/>
    <lineage>
        <taxon>Bacteria</taxon>
        <taxon>Bacillati</taxon>
        <taxon>Actinomycetota</taxon>
        <taxon>Actinomycetes</taxon>
        <taxon>Kitasatosporales</taxon>
        <taxon>Streptomycetaceae</taxon>
        <taxon>Streptomyces</taxon>
    </lineage>
</organism>
<sequence length="106" mass="11646">MLLHLLIICAWMVYLLGFVLLLAVLDNFRSRRTLLRLMLCTGSLIVSGIMLGVAGNADIPDDYADTALTRPLDAAADWLHYALVVTTVAVFVLAAIRSLPAFRTTR</sequence>
<dbReference type="OrthoDB" id="9970608at2"/>
<gene>
    <name evidence="2" type="ORF">AN215_14110</name>
</gene>
<keyword evidence="1" id="KW-0472">Membrane</keyword>
<evidence type="ECO:0000313" key="3">
    <source>
        <dbReference type="Proteomes" id="UP000176087"/>
    </source>
</evidence>
<proteinExistence type="predicted"/>
<feature type="transmembrane region" description="Helical" evidence="1">
    <location>
        <begin position="6"/>
        <end position="25"/>
    </location>
</feature>
<keyword evidence="1" id="KW-1133">Transmembrane helix</keyword>
<accession>A0A1E7JQM4</accession>
<dbReference type="RefSeq" id="WP_070009418.1">
    <property type="nucleotide sequence ID" value="NZ_LJGS01000036.1"/>
</dbReference>
<feature type="transmembrane region" description="Helical" evidence="1">
    <location>
        <begin position="78"/>
        <end position="96"/>
    </location>
</feature>
<comment type="caution">
    <text evidence="2">The sequence shown here is derived from an EMBL/GenBank/DDBJ whole genome shotgun (WGS) entry which is preliminary data.</text>
</comment>
<evidence type="ECO:0000313" key="2">
    <source>
        <dbReference type="EMBL" id="OEU90544.1"/>
    </source>
</evidence>
<keyword evidence="3" id="KW-1185">Reference proteome</keyword>
<dbReference type="EMBL" id="LJGT01000038">
    <property type="protein sequence ID" value="OEU90544.1"/>
    <property type="molecule type" value="Genomic_DNA"/>
</dbReference>
<protein>
    <submittedName>
        <fullName evidence="2">Uncharacterized protein</fullName>
    </submittedName>
</protein>
<evidence type="ECO:0000256" key="1">
    <source>
        <dbReference type="SAM" id="Phobius"/>
    </source>
</evidence>
<keyword evidence="1" id="KW-0812">Transmembrane</keyword>
<name>A0A1E7JQM4_9ACTN</name>